<accession>A0A1F7V790</accession>
<organism evidence="1 2">
    <name type="scientific">Candidatus Uhrbacteria bacterium RIFCSPLOWO2_02_FULL_48_18</name>
    <dbReference type="NCBI Taxonomy" id="1802408"/>
    <lineage>
        <taxon>Bacteria</taxon>
        <taxon>Candidatus Uhriibacteriota</taxon>
    </lineage>
</organism>
<evidence type="ECO:0000313" key="1">
    <source>
        <dbReference type="EMBL" id="OGL86265.1"/>
    </source>
</evidence>
<name>A0A1F7V790_9BACT</name>
<evidence type="ECO:0000313" key="2">
    <source>
        <dbReference type="Proteomes" id="UP000176593"/>
    </source>
</evidence>
<protein>
    <recommendedName>
        <fullName evidence="3">Protein kinase domain-containing protein</fullName>
    </recommendedName>
</protein>
<dbReference type="EMBL" id="MGEQ01000010">
    <property type="protein sequence ID" value="OGL86265.1"/>
    <property type="molecule type" value="Genomic_DNA"/>
</dbReference>
<dbReference type="Proteomes" id="UP000176593">
    <property type="component" value="Unassembled WGS sequence"/>
</dbReference>
<reference evidence="1 2" key="1">
    <citation type="journal article" date="2016" name="Nat. Commun.">
        <title>Thousands of microbial genomes shed light on interconnected biogeochemical processes in an aquifer system.</title>
        <authorList>
            <person name="Anantharaman K."/>
            <person name="Brown C.T."/>
            <person name="Hug L.A."/>
            <person name="Sharon I."/>
            <person name="Castelle C.J."/>
            <person name="Probst A.J."/>
            <person name="Thomas B.C."/>
            <person name="Singh A."/>
            <person name="Wilkins M.J."/>
            <person name="Karaoz U."/>
            <person name="Brodie E.L."/>
            <person name="Williams K.H."/>
            <person name="Hubbard S.S."/>
            <person name="Banfield J.F."/>
        </authorList>
    </citation>
    <scope>NUCLEOTIDE SEQUENCE [LARGE SCALE GENOMIC DNA]</scope>
</reference>
<evidence type="ECO:0008006" key="3">
    <source>
        <dbReference type="Google" id="ProtNLM"/>
    </source>
</evidence>
<sequence>MESSHIYRTERKDPMFKKAEERLKQEKGISHKEIREMANNIAQEIKDRAIKKGENPHAASVILHYFNEGDLYQEWRSRFAFSSDEPLLEREEIVEALKPIKVAILRELQKSHSDIAWYEQGDQLETTHRPIRHLSERHVVKELGSFVDEANLKALKELYDLDVRSPFIAYHHRASDKKTGLQISQEIPIDHIKDRLKETKRQPFSRSALQFLDNVRGLHFLVSHGFAFSDLSTDNLGINKKTNRGELFDLDTLVKQEDADDSTYTSKNHMYPPEIYASVSRNAFKKYSIDVPNRKKREPQAVYELGVSLLEIMQSYLNDRNSDLFLMVLLYAEAMTDSNPENRPSVEQILKDLGEYCPEPEAAHA</sequence>
<dbReference type="InterPro" id="IPR011009">
    <property type="entry name" value="Kinase-like_dom_sf"/>
</dbReference>
<proteinExistence type="predicted"/>
<dbReference type="SUPFAM" id="SSF56112">
    <property type="entry name" value="Protein kinase-like (PK-like)"/>
    <property type="match status" value="1"/>
</dbReference>
<dbReference type="AlphaFoldDB" id="A0A1F7V790"/>
<comment type="caution">
    <text evidence="1">The sequence shown here is derived from an EMBL/GenBank/DDBJ whole genome shotgun (WGS) entry which is preliminary data.</text>
</comment>
<dbReference type="Gene3D" id="1.10.510.10">
    <property type="entry name" value="Transferase(Phosphotransferase) domain 1"/>
    <property type="match status" value="1"/>
</dbReference>
<gene>
    <name evidence="1" type="ORF">A3I41_01735</name>
</gene>